<proteinExistence type="predicted"/>
<name>A0AB34J7S6_PRYPA</name>
<evidence type="ECO:0000313" key="2">
    <source>
        <dbReference type="Proteomes" id="UP001515480"/>
    </source>
</evidence>
<keyword evidence="2" id="KW-1185">Reference proteome</keyword>
<dbReference type="EMBL" id="JBGBPQ010000011">
    <property type="protein sequence ID" value="KAL1515413.1"/>
    <property type="molecule type" value="Genomic_DNA"/>
</dbReference>
<dbReference type="AlphaFoldDB" id="A0AB34J7S6"/>
<comment type="caution">
    <text evidence="1">The sequence shown here is derived from an EMBL/GenBank/DDBJ whole genome shotgun (WGS) entry which is preliminary data.</text>
</comment>
<evidence type="ECO:0008006" key="3">
    <source>
        <dbReference type="Google" id="ProtNLM"/>
    </source>
</evidence>
<organism evidence="1 2">
    <name type="scientific">Prymnesium parvum</name>
    <name type="common">Toxic golden alga</name>
    <dbReference type="NCBI Taxonomy" id="97485"/>
    <lineage>
        <taxon>Eukaryota</taxon>
        <taxon>Haptista</taxon>
        <taxon>Haptophyta</taxon>
        <taxon>Prymnesiophyceae</taxon>
        <taxon>Prymnesiales</taxon>
        <taxon>Prymnesiaceae</taxon>
        <taxon>Prymnesium</taxon>
    </lineage>
</organism>
<dbReference type="Proteomes" id="UP001515480">
    <property type="component" value="Unassembled WGS sequence"/>
</dbReference>
<evidence type="ECO:0000313" key="1">
    <source>
        <dbReference type="EMBL" id="KAL1515413.1"/>
    </source>
</evidence>
<protein>
    <recommendedName>
        <fullName evidence="3">DUF4440 domain-containing protein</fullName>
    </recommendedName>
</protein>
<reference evidence="1 2" key="1">
    <citation type="journal article" date="2024" name="Science">
        <title>Giant polyketide synthase enzymes in the biosynthesis of giant marine polyether toxins.</title>
        <authorList>
            <person name="Fallon T.R."/>
            <person name="Shende V.V."/>
            <person name="Wierzbicki I.H."/>
            <person name="Pendleton A.L."/>
            <person name="Watervoot N.F."/>
            <person name="Auber R.P."/>
            <person name="Gonzalez D.J."/>
            <person name="Wisecaver J.H."/>
            <person name="Moore B.S."/>
        </authorList>
    </citation>
    <scope>NUCLEOTIDE SEQUENCE [LARGE SCALE GENOMIC DNA]</scope>
    <source>
        <strain evidence="1 2">12B1</strain>
    </source>
</reference>
<gene>
    <name evidence="1" type="ORF">AB1Y20_002039</name>
</gene>
<accession>A0AB34J7S6</accession>
<sequence>MVALDKYADAYAQLDGQAFRPAPARGVPSRLRARVEVEWGTEWFAGVVTSSKQGLSSSGSPATVYRVLYDATAQYRAQSCWHDLAEINWRSLPASP</sequence>